<proteinExistence type="predicted"/>
<accession>A0A382UD61</accession>
<feature type="non-terminal residue" evidence="1">
    <location>
        <position position="39"/>
    </location>
</feature>
<name>A0A382UD61_9ZZZZ</name>
<sequence>MTMMVSTATIEPRPMIILVSESIEKPPPVEVLPPSSTGV</sequence>
<gene>
    <name evidence="1" type="ORF">METZ01_LOCUS384482</name>
</gene>
<evidence type="ECO:0000313" key="1">
    <source>
        <dbReference type="EMBL" id="SVD31628.1"/>
    </source>
</evidence>
<protein>
    <submittedName>
        <fullName evidence="1">Uncharacterized protein</fullName>
    </submittedName>
</protein>
<dbReference type="EMBL" id="UINC01142972">
    <property type="protein sequence ID" value="SVD31628.1"/>
    <property type="molecule type" value="Genomic_DNA"/>
</dbReference>
<dbReference type="AlphaFoldDB" id="A0A382UD61"/>
<organism evidence="1">
    <name type="scientific">marine metagenome</name>
    <dbReference type="NCBI Taxonomy" id="408172"/>
    <lineage>
        <taxon>unclassified sequences</taxon>
        <taxon>metagenomes</taxon>
        <taxon>ecological metagenomes</taxon>
    </lineage>
</organism>
<reference evidence="1" key="1">
    <citation type="submission" date="2018-05" db="EMBL/GenBank/DDBJ databases">
        <authorList>
            <person name="Lanie J.A."/>
            <person name="Ng W.-L."/>
            <person name="Kazmierczak K.M."/>
            <person name="Andrzejewski T.M."/>
            <person name="Davidsen T.M."/>
            <person name="Wayne K.J."/>
            <person name="Tettelin H."/>
            <person name="Glass J.I."/>
            <person name="Rusch D."/>
            <person name="Podicherti R."/>
            <person name="Tsui H.-C.T."/>
            <person name="Winkler M.E."/>
        </authorList>
    </citation>
    <scope>NUCLEOTIDE SEQUENCE</scope>
</reference>